<dbReference type="InterPro" id="IPR010997">
    <property type="entry name" value="HRDC-like_sf"/>
</dbReference>
<evidence type="ECO:0000256" key="1">
    <source>
        <dbReference type="ARBA" id="ARBA00004123"/>
    </source>
</evidence>
<keyword evidence="10" id="KW-0240">DNA-directed RNA polymerase</keyword>
<dbReference type="InterPro" id="IPR022701">
    <property type="entry name" value="QTMAN_N"/>
</dbReference>
<comment type="subcellular location">
    <subcellularLocation>
        <location evidence="1">Nucleus</location>
    </subcellularLocation>
</comment>
<keyword evidence="4 10" id="KW-0808">Transferase</keyword>
<dbReference type="SUPFAM" id="SSF53756">
    <property type="entry name" value="UDP-Glycosyltransferase/glycogen phosphorylase"/>
    <property type="match status" value="1"/>
</dbReference>
<dbReference type="EC" id="2.4.1.110" evidence="6"/>
<comment type="catalytic activity">
    <reaction evidence="8">
        <text>queuosine(34) in tRNA(Asp) + GDP-alpha-D-mannose = O-4''-alpha-D-mannosylqueuosine(34) in tRNA(Asp) + GDP + H(+)</text>
        <dbReference type="Rhea" id="RHEA:12885"/>
        <dbReference type="Rhea" id="RHEA-COMP:18572"/>
        <dbReference type="Rhea" id="RHEA-COMP:18581"/>
        <dbReference type="ChEBI" id="CHEBI:15378"/>
        <dbReference type="ChEBI" id="CHEBI:57527"/>
        <dbReference type="ChEBI" id="CHEBI:58189"/>
        <dbReference type="ChEBI" id="CHEBI:194431"/>
        <dbReference type="ChEBI" id="CHEBI:194442"/>
        <dbReference type="EC" id="2.4.1.110"/>
    </reaction>
    <physiologicalReaction direction="left-to-right" evidence="8">
        <dbReference type="Rhea" id="RHEA:12886"/>
    </physiologicalReaction>
</comment>
<dbReference type="Gene3D" id="1.20.1250.40">
    <property type="match status" value="2"/>
</dbReference>
<dbReference type="InterPro" id="IPR051862">
    <property type="entry name" value="GT-like_domain_containing_1"/>
</dbReference>
<evidence type="ECO:0000256" key="3">
    <source>
        <dbReference type="ARBA" id="ARBA00022676"/>
    </source>
</evidence>
<dbReference type="Gene3D" id="3.40.50.2000">
    <property type="entry name" value="Glycogen Phosphorylase B"/>
    <property type="match status" value="1"/>
</dbReference>
<dbReference type="GO" id="GO:0005634">
    <property type="term" value="C:nucleus"/>
    <property type="evidence" value="ECO:0007669"/>
    <property type="project" value="UniProtKB-SubCell"/>
</dbReference>
<gene>
    <name evidence="10" type="ORF">LSAA_13358</name>
</gene>
<dbReference type="GO" id="GO:0016438">
    <property type="term" value="F:tRNA-queuosine(34) beta-mannosyltransferase activity"/>
    <property type="evidence" value="ECO:0007669"/>
    <property type="project" value="UniProtKB-EC"/>
</dbReference>
<dbReference type="AlphaFoldDB" id="A0A7R8HCI6"/>
<sequence length="464" mass="53368">MASEQAGIEEDASDLQFPTEFEDPETKTLLISEVHILLEHRQKQNDAAEEEQEFSEVFMKTLNYTQRFAKFRNLDNIATLANLCPDSPEEARSLIPSLEGRFDDEELSVLLDDIQTKRSFHTSKILIIEPFYGGSHKQLIQFLESVVPVAYLATLTPKKWHWRARTGALALSQSIPSEKFTHLFASSVLNLAELIALRQDLNVILFNSEYNMLSFLDGIDGFLSKQPDYKIKNLKHQLQGKCSVLYFPVNFPSLNVQRELTPKSVRIVWPHRWEHDKNPTSFFNVLYRLHDEGHDFKISVLGETYTDVPRIFEEARLKLVDHIVNWGFVSSKDKYYQILINESDVVVSTANHEFFGVAVVEAAYLGCYPLVPNRLVYPELFPKKYLYSTDNQLYKRLREFCKKPHLTRQGIDMDFEKYSATDWNMITSIIIIISARGVQIVNANFLKVENIKSISGASTTLSPL</sequence>
<evidence type="ECO:0000256" key="5">
    <source>
        <dbReference type="ARBA" id="ARBA00023242"/>
    </source>
</evidence>
<accession>A0A7R8HCI6</accession>
<organism evidence="10 11">
    <name type="scientific">Lepeophtheirus salmonis</name>
    <name type="common">Salmon louse</name>
    <name type="synonym">Caligus salmonis</name>
    <dbReference type="NCBI Taxonomy" id="72036"/>
    <lineage>
        <taxon>Eukaryota</taxon>
        <taxon>Metazoa</taxon>
        <taxon>Ecdysozoa</taxon>
        <taxon>Arthropoda</taxon>
        <taxon>Crustacea</taxon>
        <taxon>Multicrustacea</taxon>
        <taxon>Hexanauplia</taxon>
        <taxon>Copepoda</taxon>
        <taxon>Siphonostomatoida</taxon>
        <taxon>Caligidae</taxon>
        <taxon>Lepeophtheirus</taxon>
    </lineage>
</organism>
<dbReference type="InterPro" id="IPR005574">
    <property type="entry name" value="Rpb4/RPC9"/>
</dbReference>
<dbReference type="Pfam" id="PF00534">
    <property type="entry name" value="Glycos_transf_1"/>
    <property type="match status" value="1"/>
</dbReference>
<evidence type="ECO:0000256" key="4">
    <source>
        <dbReference type="ARBA" id="ARBA00022679"/>
    </source>
</evidence>
<evidence type="ECO:0000256" key="7">
    <source>
        <dbReference type="ARBA" id="ARBA00044539"/>
    </source>
</evidence>
<dbReference type="EMBL" id="HG994586">
    <property type="protein sequence ID" value="CAF3003129.1"/>
    <property type="molecule type" value="Genomic_DNA"/>
</dbReference>
<comment type="similarity">
    <text evidence="2">Belongs to the glycosyltransferase group 1 family. Glycosyltransferase 4 subfamily.</text>
</comment>
<evidence type="ECO:0000256" key="8">
    <source>
        <dbReference type="ARBA" id="ARBA00048439"/>
    </source>
</evidence>
<name>A0A7R8HCI6_LEPSM</name>
<dbReference type="SUPFAM" id="SSF47819">
    <property type="entry name" value="HRDC-like"/>
    <property type="match status" value="1"/>
</dbReference>
<dbReference type="InterPro" id="IPR006590">
    <property type="entry name" value="RNA_pol_Rpb4/RPC9_core"/>
</dbReference>
<dbReference type="InterPro" id="IPR038324">
    <property type="entry name" value="Rpb4/RPC9_sf"/>
</dbReference>
<dbReference type="CDD" id="cd01635">
    <property type="entry name" value="Glycosyltransferase_GTB-type"/>
    <property type="match status" value="1"/>
</dbReference>
<evidence type="ECO:0000259" key="9">
    <source>
        <dbReference type="SMART" id="SM00657"/>
    </source>
</evidence>
<keyword evidence="3" id="KW-0328">Glycosyltransferase</keyword>
<dbReference type="GO" id="GO:0000428">
    <property type="term" value="C:DNA-directed RNA polymerase complex"/>
    <property type="evidence" value="ECO:0007669"/>
    <property type="project" value="UniProtKB-KW"/>
</dbReference>
<keyword evidence="5" id="KW-0539">Nucleus</keyword>
<evidence type="ECO:0000313" key="10">
    <source>
        <dbReference type="EMBL" id="CAF3003129.1"/>
    </source>
</evidence>
<evidence type="ECO:0000256" key="6">
    <source>
        <dbReference type="ARBA" id="ARBA00044517"/>
    </source>
</evidence>
<feature type="domain" description="RNA polymerase Rpb4/RPC9 core" evidence="9">
    <location>
        <begin position="19"/>
        <end position="121"/>
    </location>
</feature>
<dbReference type="Proteomes" id="UP000675881">
    <property type="component" value="Chromosome 7"/>
</dbReference>
<evidence type="ECO:0000313" key="11">
    <source>
        <dbReference type="Proteomes" id="UP000675881"/>
    </source>
</evidence>
<dbReference type="GO" id="GO:0006352">
    <property type="term" value="P:DNA-templated transcription initiation"/>
    <property type="evidence" value="ECO:0007669"/>
    <property type="project" value="InterPro"/>
</dbReference>
<dbReference type="OrthoDB" id="2186918at2759"/>
<evidence type="ECO:0000256" key="2">
    <source>
        <dbReference type="ARBA" id="ARBA00009481"/>
    </source>
</evidence>
<protein>
    <recommendedName>
        <fullName evidence="7">tRNA-queuosine alpha-mannosyltransferase</fullName>
        <ecNumber evidence="6">2.4.1.110</ecNumber>
    </recommendedName>
</protein>
<keyword evidence="10" id="KW-0804">Transcription</keyword>
<dbReference type="PANTHER" id="PTHR13615">
    <property type="entry name" value="GLYCOSYLTRANSFERASE-LIKE 1"/>
    <property type="match status" value="1"/>
</dbReference>
<keyword evidence="11" id="KW-1185">Reference proteome</keyword>
<dbReference type="GO" id="GO:0000166">
    <property type="term" value="F:nucleotide binding"/>
    <property type="evidence" value="ECO:0007669"/>
    <property type="project" value="InterPro"/>
</dbReference>
<dbReference type="Pfam" id="PF03874">
    <property type="entry name" value="RNA_pol_Rpb4"/>
    <property type="match status" value="1"/>
</dbReference>
<proteinExistence type="inferred from homology"/>
<reference evidence="10" key="1">
    <citation type="submission" date="2021-02" db="EMBL/GenBank/DDBJ databases">
        <authorList>
            <person name="Bekaert M."/>
        </authorList>
    </citation>
    <scope>NUCLEOTIDE SEQUENCE</scope>
    <source>
        <strain evidence="10">IoA-00</strain>
    </source>
</reference>
<dbReference type="Pfam" id="PF12038">
    <property type="entry name" value="QTMAN_N"/>
    <property type="match status" value="2"/>
</dbReference>
<dbReference type="SMART" id="SM00657">
    <property type="entry name" value="RPOL4c"/>
    <property type="match status" value="1"/>
</dbReference>
<dbReference type="PANTHER" id="PTHR13615:SF3">
    <property type="entry name" value="GLYCOSYLTRANSFERASE-LIKE DOMAIN-CONTAINING PROTEIN 1"/>
    <property type="match status" value="1"/>
</dbReference>
<dbReference type="InterPro" id="IPR001296">
    <property type="entry name" value="Glyco_trans_1"/>
</dbReference>